<feature type="compositionally biased region" description="Polar residues" evidence="1">
    <location>
        <begin position="289"/>
        <end position="299"/>
    </location>
</feature>
<proteinExistence type="predicted"/>
<dbReference type="OrthoDB" id="2500878at2759"/>
<evidence type="ECO:0000256" key="1">
    <source>
        <dbReference type="SAM" id="MobiDB-lite"/>
    </source>
</evidence>
<accession>A0A9Q3FQR1</accession>
<protein>
    <submittedName>
        <fullName evidence="2">Uncharacterized protein</fullName>
    </submittedName>
</protein>
<feature type="compositionally biased region" description="Polar residues" evidence="1">
    <location>
        <begin position="250"/>
        <end position="261"/>
    </location>
</feature>
<feature type="compositionally biased region" description="Polar residues" evidence="1">
    <location>
        <begin position="1"/>
        <end position="25"/>
    </location>
</feature>
<feature type="compositionally biased region" description="Pro residues" evidence="1">
    <location>
        <begin position="212"/>
        <end position="221"/>
    </location>
</feature>
<dbReference type="EMBL" id="AVOT02048248">
    <property type="protein sequence ID" value="MBW0543494.1"/>
    <property type="molecule type" value="Genomic_DNA"/>
</dbReference>
<name>A0A9Q3FQR1_9BASI</name>
<dbReference type="Proteomes" id="UP000765509">
    <property type="component" value="Unassembled WGS sequence"/>
</dbReference>
<evidence type="ECO:0000313" key="3">
    <source>
        <dbReference type="Proteomes" id="UP000765509"/>
    </source>
</evidence>
<feature type="region of interest" description="Disordered" evidence="1">
    <location>
        <begin position="1"/>
        <end position="36"/>
    </location>
</feature>
<dbReference type="AlphaFoldDB" id="A0A9Q3FQR1"/>
<comment type="caution">
    <text evidence="2">The sequence shown here is derived from an EMBL/GenBank/DDBJ whole genome shotgun (WGS) entry which is preliminary data.</text>
</comment>
<gene>
    <name evidence="2" type="ORF">O181_083209</name>
</gene>
<feature type="compositionally biased region" description="Low complexity" evidence="1">
    <location>
        <begin position="229"/>
        <end position="244"/>
    </location>
</feature>
<keyword evidence="3" id="KW-1185">Reference proteome</keyword>
<feature type="region of interest" description="Disordered" evidence="1">
    <location>
        <begin position="117"/>
        <end position="309"/>
    </location>
</feature>
<organism evidence="2 3">
    <name type="scientific">Austropuccinia psidii MF-1</name>
    <dbReference type="NCBI Taxonomy" id="1389203"/>
    <lineage>
        <taxon>Eukaryota</taxon>
        <taxon>Fungi</taxon>
        <taxon>Dikarya</taxon>
        <taxon>Basidiomycota</taxon>
        <taxon>Pucciniomycotina</taxon>
        <taxon>Pucciniomycetes</taxon>
        <taxon>Pucciniales</taxon>
        <taxon>Sphaerophragmiaceae</taxon>
        <taxon>Austropuccinia</taxon>
    </lineage>
</organism>
<feature type="compositionally biased region" description="Polar residues" evidence="1">
    <location>
        <begin position="173"/>
        <end position="188"/>
    </location>
</feature>
<sequence length="413" mass="44732">MDSSSAHSIHFSAQANRSTIQQPSQDDGILPPLPKVGDRFETWDDFRQYARRGAETRGFALSQAQSKGSSGTIVLRCSRFKDPGTPGQKKSENGCEVVFKVMKAKNGNGGFEVVHTYDEHNHPYGPHIPTGHRVGTPLPGQPPKRKKLRPTASLQTIDSTSQQPPPSAPTNSRQLANPNPQPVSSNPAPSAPKPFLFDPYTGKPLRSSATPAPNPPTPSPPSHLDQTHLPINQPNQPIQPTLTQTHSRKSSITNGTTSFSNPLPHPHSSKPLNSSQPNPIPPPPSSTNQVHQPAPSIQTRAVKKPPAYVPSPLKPYPPLSIRLSVKAQNSITEFLTSLSPTLTPYGVHFTWVGIQTPADLLEIVDQGGEDELEMFLSEIDTSGIGATGEGVNEEEKILIVRGLRKLRSMKHKS</sequence>
<evidence type="ECO:0000313" key="2">
    <source>
        <dbReference type="EMBL" id="MBW0543494.1"/>
    </source>
</evidence>
<reference evidence="2" key="1">
    <citation type="submission" date="2021-03" db="EMBL/GenBank/DDBJ databases">
        <title>Draft genome sequence of rust myrtle Austropuccinia psidii MF-1, a brazilian biotype.</title>
        <authorList>
            <person name="Quecine M.C."/>
            <person name="Pachon D.M.R."/>
            <person name="Bonatelli M.L."/>
            <person name="Correr F.H."/>
            <person name="Franceschini L.M."/>
            <person name="Leite T.F."/>
            <person name="Margarido G.R.A."/>
            <person name="Almeida C.A."/>
            <person name="Ferrarezi J.A."/>
            <person name="Labate C.A."/>
        </authorList>
    </citation>
    <scope>NUCLEOTIDE SEQUENCE</scope>
    <source>
        <strain evidence="2">MF-1</strain>
    </source>
</reference>